<comment type="caution">
    <text evidence="3">The sequence shown here is derived from an EMBL/GenBank/DDBJ whole genome shotgun (WGS) entry which is preliminary data.</text>
</comment>
<keyword evidence="4" id="KW-1185">Reference proteome</keyword>
<feature type="chain" id="PRO_5032357660" evidence="1">
    <location>
        <begin position="25"/>
        <end position="129"/>
    </location>
</feature>
<gene>
    <name evidence="3" type="ORF">HNP55_001881</name>
</gene>
<evidence type="ECO:0000313" key="3">
    <source>
        <dbReference type="EMBL" id="MBB4843362.1"/>
    </source>
</evidence>
<accession>A0A840L9L2</accession>
<dbReference type="CDD" id="cd02947">
    <property type="entry name" value="TRX_family"/>
    <property type="match status" value="1"/>
</dbReference>
<dbReference type="GO" id="GO:0016853">
    <property type="term" value="F:isomerase activity"/>
    <property type="evidence" value="ECO:0007669"/>
    <property type="project" value="UniProtKB-KW"/>
</dbReference>
<dbReference type="PANTHER" id="PTHR43601">
    <property type="entry name" value="THIOREDOXIN, MITOCHONDRIAL"/>
    <property type="match status" value="1"/>
</dbReference>
<dbReference type="AlphaFoldDB" id="A0A840L9L2"/>
<dbReference type="InterPro" id="IPR013766">
    <property type="entry name" value="Thioredoxin_domain"/>
</dbReference>
<dbReference type="InterPro" id="IPR036249">
    <property type="entry name" value="Thioredoxin-like_sf"/>
</dbReference>
<feature type="signal peptide" evidence="1">
    <location>
        <begin position="1"/>
        <end position="24"/>
    </location>
</feature>
<evidence type="ECO:0000313" key="4">
    <source>
        <dbReference type="Proteomes" id="UP000562027"/>
    </source>
</evidence>
<dbReference type="GO" id="GO:0045454">
    <property type="term" value="P:cell redox homeostasis"/>
    <property type="evidence" value="ECO:0007669"/>
    <property type="project" value="TreeGrafter"/>
</dbReference>
<dbReference type="PANTHER" id="PTHR43601:SF3">
    <property type="entry name" value="THIOREDOXIN, MITOCHONDRIAL"/>
    <property type="match status" value="1"/>
</dbReference>
<organism evidence="3 4">
    <name type="scientific">Roseateles oligotrophus</name>
    <dbReference type="NCBI Taxonomy" id="1769250"/>
    <lineage>
        <taxon>Bacteria</taxon>
        <taxon>Pseudomonadati</taxon>
        <taxon>Pseudomonadota</taxon>
        <taxon>Betaproteobacteria</taxon>
        <taxon>Burkholderiales</taxon>
        <taxon>Sphaerotilaceae</taxon>
        <taxon>Roseateles</taxon>
    </lineage>
</organism>
<protein>
    <submittedName>
        <fullName evidence="3">Thiol-disulfide isomerase/thioredoxin</fullName>
    </submittedName>
</protein>
<dbReference type="RefSeq" id="WP_184298544.1">
    <property type="nucleotide sequence ID" value="NZ_JACHLP010000003.1"/>
</dbReference>
<keyword evidence="3" id="KW-0413">Isomerase</keyword>
<name>A0A840L9L2_9BURK</name>
<dbReference type="EMBL" id="JACHLP010000003">
    <property type="protein sequence ID" value="MBB4843362.1"/>
    <property type="molecule type" value="Genomic_DNA"/>
</dbReference>
<feature type="domain" description="Thioredoxin" evidence="2">
    <location>
        <begin position="16"/>
        <end position="129"/>
    </location>
</feature>
<reference evidence="3 4" key="1">
    <citation type="submission" date="2020-08" db="EMBL/GenBank/DDBJ databases">
        <title>Functional genomics of gut bacteria from endangered species of beetles.</title>
        <authorList>
            <person name="Carlos-Shanley C."/>
        </authorList>
    </citation>
    <scope>NUCLEOTIDE SEQUENCE [LARGE SCALE GENOMIC DNA]</scope>
    <source>
        <strain evidence="3 4">S00239</strain>
    </source>
</reference>
<dbReference type="Gene3D" id="3.40.30.10">
    <property type="entry name" value="Glutaredoxin"/>
    <property type="match status" value="1"/>
</dbReference>
<dbReference type="Pfam" id="PF00085">
    <property type="entry name" value="Thioredoxin"/>
    <property type="match status" value="1"/>
</dbReference>
<evidence type="ECO:0000256" key="1">
    <source>
        <dbReference type="SAM" id="SignalP"/>
    </source>
</evidence>
<keyword evidence="1" id="KW-0732">Signal</keyword>
<dbReference type="PROSITE" id="PS51352">
    <property type="entry name" value="THIOREDOXIN_2"/>
    <property type="match status" value="1"/>
</dbReference>
<dbReference type="SUPFAM" id="SSF52833">
    <property type="entry name" value="Thioredoxin-like"/>
    <property type="match status" value="1"/>
</dbReference>
<proteinExistence type="predicted"/>
<sequence length="129" mass="13940">MQKRSLLSATVLAAGLLAASLAQALNVQPYDAAAVAKAQAAGQPLALQFHASWCPTCRAQAKTLEALKAEPHLDLTVWVVDYDKESELKKQLKVRSQSTFIVYRGSKETARQIGSSAPDDIRATLRSAF</sequence>
<evidence type="ECO:0000259" key="2">
    <source>
        <dbReference type="PROSITE" id="PS51352"/>
    </source>
</evidence>
<dbReference type="Proteomes" id="UP000562027">
    <property type="component" value="Unassembled WGS sequence"/>
</dbReference>